<accession>A0A1T5N8G7</accession>
<dbReference type="SUPFAM" id="SSF54593">
    <property type="entry name" value="Glyoxalase/Bleomycin resistance protein/Dihydroxybiphenyl dioxygenase"/>
    <property type="match status" value="1"/>
</dbReference>
<keyword evidence="2" id="KW-0560">Oxidoreductase</keyword>
<dbReference type="PROSITE" id="PS51819">
    <property type="entry name" value="VOC"/>
    <property type="match status" value="1"/>
</dbReference>
<keyword evidence="2" id="KW-0223">Dioxygenase</keyword>
<dbReference type="Proteomes" id="UP000190166">
    <property type="component" value="Unassembled WGS sequence"/>
</dbReference>
<protein>
    <submittedName>
        <fullName evidence="2">Catechol 2,3-dioxygenase</fullName>
    </submittedName>
</protein>
<dbReference type="STRING" id="393003.SAMN05660461_0755"/>
<evidence type="ECO:0000259" key="1">
    <source>
        <dbReference type="PROSITE" id="PS51819"/>
    </source>
</evidence>
<dbReference type="PANTHER" id="PTHR36113">
    <property type="entry name" value="LYASE, PUTATIVE-RELATED-RELATED"/>
    <property type="match status" value="1"/>
</dbReference>
<dbReference type="InterPro" id="IPR051332">
    <property type="entry name" value="Fosfomycin_Res_Enzymes"/>
</dbReference>
<dbReference type="EMBL" id="FUZZ01000001">
    <property type="protein sequence ID" value="SKC96760.1"/>
    <property type="molecule type" value="Genomic_DNA"/>
</dbReference>
<dbReference type="GO" id="GO:0051213">
    <property type="term" value="F:dioxygenase activity"/>
    <property type="evidence" value="ECO:0007669"/>
    <property type="project" value="UniProtKB-KW"/>
</dbReference>
<gene>
    <name evidence="2" type="ORF">SAMN05660461_0755</name>
</gene>
<dbReference type="Gene3D" id="3.10.180.10">
    <property type="entry name" value="2,3-Dihydroxybiphenyl 1,2-Dioxygenase, domain 1"/>
    <property type="match status" value="1"/>
</dbReference>
<dbReference type="InterPro" id="IPR037523">
    <property type="entry name" value="VOC_core"/>
</dbReference>
<dbReference type="InterPro" id="IPR004360">
    <property type="entry name" value="Glyas_Fos-R_dOase_dom"/>
</dbReference>
<dbReference type="Pfam" id="PF00903">
    <property type="entry name" value="Glyoxalase"/>
    <property type="match status" value="1"/>
</dbReference>
<organism evidence="2 3">
    <name type="scientific">Chitinophaga ginsengisegetis</name>
    <dbReference type="NCBI Taxonomy" id="393003"/>
    <lineage>
        <taxon>Bacteria</taxon>
        <taxon>Pseudomonadati</taxon>
        <taxon>Bacteroidota</taxon>
        <taxon>Chitinophagia</taxon>
        <taxon>Chitinophagales</taxon>
        <taxon>Chitinophagaceae</taxon>
        <taxon>Chitinophaga</taxon>
    </lineage>
</organism>
<keyword evidence="3" id="KW-1185">Reference proteome</keyword>
<dbReference type="RefSeq" id="WP_079468067.1">
    <property type="nucleotide sequence ID" value="NZ_FUZZ01000001.1"/>
</dbReference>
<proteinExistence type="predicted"/>
<dbReference type="CDD" id="cd06587">
    <property type="entry name" value="VOC"/>
    <property type="match status" value="1"/>
</dbReference>
<feature type="domain" description="VOC" evidence="1">
    <location>
        <begin position="2"/>
        <end position="120"/>
    </location>
</feature>
<name>A0A1T5N8G7_9BACT</name>
<dbReference type="PANTHER" id="PTHR36113:SF3">
    <property type="entry name" value="SLL5075 PROTEIN"/>
    <property type="match status" value="1"/>
</dbReference>
<reference evidence="2 3" key="1">
    <citation type="submission" date="2017-02" db="EMBL/GenBank/DDBJ databases">
        <authorList>
            <person name="Peterson S.W."/>
        </authorList>
    </citation>
    <scope>NUCLEOTIDE SEQUENCE [LARGE SCALE GENOMIC DNA]</scope>
    <source>
        <strain evidence="2 3">DSM 18108</strain>
    </source>
</reference>
<sequence length="123" mass="14038">MQLNHLNLSVKNVPATRALFETYFDFICVDPKLNDTLSVLNGPGGFILVLMNQRMNEKGNHTYPDTFHIGFYLEDEAAVTATWERLQSGGIVLDQVPQIMRKTFGFYFTFDTIMIEVTTPIKD</sequence>
<dbReference type="InterPro" id="IPR029068">
    <property type="entry name" value="Glyas_Bleomycin-R_OHBP_Dase"/>
</dbReference>
<evidence type="ECO:0000313" key="3">
    <source>
        <dbReference type="Proteomes" id="UP000190166"/>
    </source>
</evidence>
<evidence type="ECO:0000313" key="2">
    <source>
        <dbReference type="EMBL" id="SKC96760.1"/>
    </source>
</evidence>
<dbReference type="AlphaFoldDB" id="A0A1T5N8G7"/>